<dbReference type="Proteomes" id="UP000234585">
    <property type="component" value="Unassembled WGS sequence"/>
</dbReference>
<dbReference type="Gene3D" id="3.10.490.10">
    <property type="entry name" value="Gamma-glutamyl cyclotransferase-like"/>
    <property type="match status" value="1"/>
</dbReference>
<proteinExistence type="predicted"/>
<dbReference type="EMBL" id="KZ559118">
    <property type="protein sequence ID" value="PLB42165.1"/>
    <property type="molecule type" value="Genomic_DNA"/>
</dbReference>
<dbReference type="RefSeq" id="XP_024676177.1">
    <property type="nucleotide sequence ID" value="XM_024820536.1"/>
</dbReference>
<dbReference type="AlphaFoldDB" id="A0A2I2FNH3"/>
<gene>
    <name evidence="1" type="ORF">BDW47DRAFT_97975</name>
</gene>
<keyword evidence="2" id="KW-1185">Reference proteome</keyword>
<dbReference type="STRING" id="41067.A0A2I2FNH3"/>
<evidence type="ECO:0000313" key="1">
    <source>
        <dbReference type="EMBL" id="PLB42165.1"/>
    </source>
</evidence>
<sequence>MAGKFMAWDGTIPPMVQQEDRPFREKWFFFYGPMTGPAVLKQLLNRSQMSALPHAMIFGHKILHWGDLPVAIQMGAENAVGGVVCKIVSQDELDWLEGYMTRIFQVDGCMAWLDNHSQVSGFVFVWDGEMSLLSESPQIF</sequence>
<dbReference type="OrthoDB" id="3262926at2759"/>
<organism evidence="1 2">
    <name type="scientific">Aspergillus candidus</name>
    <dbReference type="NCBI Taxonomy" id="41067"/>
    <lineage>
        <taxon>Eukaryota</taxon>
        <taxon>Fungi</taxon>
        <taxon>Dikarya</taxon>
        <taxon>Ascomycota</taxon>
        <taxon>Pezizomycotina</taxon>
        <taxon>Eurotiomycetes</taxon>
        <taxon>Eurotiomycetidae</taxon>
        <taxon>Eurotiales</taxon>
        <taxon>Aspergillaceae</taxon>
        <taxon>Aspergillus</taxon>
        <taxon>Aspergillus subgen. Circumdati</taxon>
    </lineage>
</organism>
<dbReference type="GeneID" id="36527696"/>
<reference evidence="1 2" key="1">
    <citation type="submission" date="2017-12" db="EMBL/GenBank/DDBJ databases">
        <authorList>
            <consortium name="DOE Joint Genome Institute"/>
            <person name="Haridas S."/>
            <person name="Kjaerbolling I."/>
            <person name="Vesth T.C."/>
            <person name="Frisvad J.C."/>
            <person name="Nybo J.L."/>
            <person name="Theobald S."/>
            <person name="Kuo A."/>
            <person name="Bowyer P."/>
            <person name="Matsuda Y."/>
            <person name="Mondo S."/>
            <person name="Lyhne E.K."/>
            <person name="Kogle M.E."/>
            <person name="Clum A."/>
            <person name="Lipzen A."/>
            <person name="Salamov A."/>
            <person name="Ngan C.Y."/>
            <person name="Daum C."/>
            <person name="Chiniquy J."/>
            <person name="Barry K."/>
            <person name="LaButti K."/>
            <person name="Simmons B.A."/>
            <person name="Magnuson J.K."/>
            <person name="Mortensen U.H."/>
            <person name="Larsen T.O."/>
            <person name="Grigoriev I.V."/>
            <person name="Baker S.E."/>
            <person name="Andersen M.R."/>
            <person name="Nordberg H.P."/>
            <person name="Cantor M.N."/>
            <person name="Hua S.X."/>
        </authorList>
    </citation>
    <scope>NUCLEOTIDE SEQUENCE [LARGE SCALE GENOMIC DNA]</scope>
    <source>
        <strain evidence="1 2">CBS 102.13</strain>
    </source>
</reference>
<dbReference type="InterPro" id="IPR036568">
    <property type="entry name" value="GGCT-like_sf"/>
</dbReference>
<dbReference type="SUPFAM" id="SSF110857">
    <property type="entry name" value="Gamma-glutamyl cyclotransferase-like"/>
    <property type="match status" value="1"/>
</dbReference>
<name>A0A2I2FNH3_ASPCN</name>
<evidence type="ECO:0000313" key="2">
    <source>
        <dbReference type="Proteomes" id="UP000234585"/>
    </source>
</evidence>
<protein>
    <recommendedName>
        <fullName evidence="3">Gamma-glutamylcyclotransferase AIG2-like domain-containing protein</fullName>
    </recommendedName>
</protein>
<accession>A0A2I2FNH3</accession>
<evidence type="ECO:0008006" key="3">
    <source>
        <dbReference type="Google" id="ProtNLM"/>
    </source>
</evidence>